<dbReference type="EMBL" id="BPLR01020367">
    <property type="protein sequence ID" value="GIX77967.1"/>
    <property type="molecule type" value="Genomic_DNA"/>
</dbReference>
<organism evidence="1 2">
    <name type="scientific">Caerostris extrusa</name>
    <name type="common">Bark spider</name>
    <name type="synonym">Caerostris bankana</name>
    <dbReference type="NCBI Taxonomy" id="172846"/>
    <lineage>
        <taxon>Eukaryota</taxon>
        <taxon>Metazoa</taxon>
        <taxon>Ecdysozoa</taxon>
        <taxon>Arthropoda</taxon>
        <taxon>Chelicerata</taxon>
        <taxon>Arachnida</taxon>
        <taxon>Araneae</taxon>
        <taxon>Araneomorphae</taxon>
        <taxon>Entelegynae</taxon>
        <taxon>Araneoidea</taxon>
        <taxon>Araneidae</taxon>
        <taxon>Caerostris</taxon>
    </lineage>
</organism>
<sequence length="71" mass="8176">MGAHYPTELRDTVIAQCVPTELKRADTKAVERRKDVVGDLEKVRKFLHHPLLAWCGHASFNFYQLVHIVYG</sequence>
<accession>A0AAV4N310</accession>
<name>A0AAV4N310_CAEEX</name>
<gene>
    <name evidence="1" type="ORF">CEXT_493531</name>
</gene>
<protein>
    <submittedName>
        <fullName evidence="1">Uncharacterized protein</fullName>
    </submittedName>
</protein>
<evidence type="ECO:0000313" key="2">
    <source>
        <dbReference type="Proteomes" id="UP001054945"/>
    </source>
</evidence>
<dbReference type="Proteomes" id="UP001054945">
    <property type="component" value="Unassembled WGS sequence"/>
</dbReference>
<proteinExistence type="predicted"/>
<comment type="caution">
    <text evidence="1">The sequence shown here is derived from an EMBL/GenBank/DDBJ whole genome shotgun (WGS) entry which is preliminary data.</text>
</comment>
<evidence type="ECO:0000313" key="1">
    <source>
        <dbReference type="EMBL" id="GIX77967.1"/>
    </source>
</evidence>
<reference evidence="1 2" key="1">
    <citation type="submission" date="2021-06" db="EMBL/GenBank/DDBJ databases">
        <title>Caerostris extrusa draft genome.</title>
        <authorList>
            <person name="Kono N."/>
            <person name="Arakawa K."/>
        </authorList>
    </citation>
    <scope>NUCLEOTIDE SEQUENCE [LARGE SCALE GENOMIC DNA]</scope>
</reference>
<keyword evidence="2" id="KW-1185">Reference proteome</keyword>
<dbReference type="AlphaFoldDB" id="A0AAV4N310"/>